<evidence type="ECO:0000256" key="1">
    <source>
        <dbReference type="ARBA" id="ARBA00010048"/>
    </source>
</evidence>
<comment type="similarity">
    <text evidence="1">Belongs to the prefoldin subunit alpha family.</text>
</comment>
<dbReference type="InterPro" id="IPR009053">
    <property type="entry name" value="Prefoldin"/>
</dbReference>
<evidence type="ECO:0000256" key="2">
    <source>
        <dbReference type="ARBA" id="ARBA00010105"/>
    </source>
</evidence>
<dbReference type="NCBIfam" id="TIGR00293">
    <property type="entry name" value="prefoldin subunit alpha"/>
    <property type="match status" value="1"/>
</dbReference>
<dbReference type="AlphaFoldDB" id="A0A212DFB1"/>
<dbReference type="GO" id="GO:0005634">
    <property type="term" value="C:nucleus"/>
    <property type="evidence" value="ECO:0007669"/>
    <property type="project" value="TreeGrafter"/>
</dbReference>
<dbReference type="Proteomes" id="UP000242450">
    <property type="component" value="Chromosome 3"/>
</dbReference>
<comment type="caution">
    <text evidence="6">The sequence shown here is derived from an EMBL/GenBank/DDBJ whole genome shotgun (WGS) entry which is preliminary data.</text>
</comment>
<dbReference type="Pfam" id="PF02996">
    <property type="entry name" value="Prefoldin"/>
    <property type="match status" value="1"/>
</dbReference>
<dbReference type="PANTHER" id="PTHR11215:SF1">
    <property type="entry name" value="MYG1 EXONUCLEASE"/>
    <property type="match status" value="1"/>
</dbReference>
<organism evidence="6 7">
    <name type="scientific">Cervus elaphus hippelaphus</name>
    <name type="common">European red deer</name>
    <dbReference type="NCBI Taxonomy" id="46360"/>
    <lineage>
        <taxon>Eukaryota</taxon>
        <taxon>Metazoa</taxon>
        <taxon>Chordata</taxon>
        <taxon>Craniata</taxon>
        <taxon>Vertebrata</taxon>
        <taxon>Euteleostomi</taxon>
        <taxon>Mammalia</taxon>
        <taxon>Eutheria</taxon>
        <taxon>Laurasiatheria</taxon>
        <taxon>Artiodactyla</taxon>
        <taxon>Ruminantia</taxon>
        <taxon>Pecora</taxon>
        <taxon>Cervidae</taxon>
        <taxon>Cervinae</taxon>
        <taxon>Cervus</taxon>
    </lineage>
</organism>
<evidence type="ECO:0000313" key="7">
    <source>
        <dbReference type="Proteomes" id="UP000242450"/>
    </source>
</evidence>
<evidence type="ECO:0000256" key="3">
    <source>
        <dbReference type="ARBA" id="ARBA00023186"/>
    </source>
</evidence>
<comment type="function">
    <text evidence="4">Binds specifically to cytosolic chaperonin (c-CPN) and transfers target proteins to it. Binds to nascent polypeptide chain and promotes folding in an environment in which there are many competing pathways for nonnative proteins. Represses the transcriptional activity of MYC.</text>
</comment>
<dbReference type="GO" id="GO:0005829">
    <property type="term" value="C:cytosol"/>
    <property type="evidence" value="ECO:0007669"/>
    <property type="project" value="UniProtKB-ARBA"/>
</dbReference>
<comment type="similarity">
    <text evidence="2">Belongs to the MYG1 family.</text>
</comment>
<dbReference type="SUPFAM" id="SSF46579">
    <property type="entry name" value="Prefoldin"/>
    <property type="match status" value="1"/>
</dbReference>
<dbReference type="EMBL" id="MKHE01000003">
    <property type="protein sequence ID" value="OWK16935.1"/>
    <property type="molecule type" value="Genomic_DNA"/>
</dbReference>
<evidence type="ECO:0000313" key="6">
    <source>
        <dbReference type="EMBL" id="OWK16935.1"/>
    </source>
</evidence>
<dbReference type="PANTHER" id="PTHR11215">
    <property type="entry name" value="METAL DEPENDENT HYDROLASE - RELATED"/>
    <property type="match status" value="1"/>
</dbReference>
<dbReference type="InterPro" id="IPR004127">
    <property type="entry name" value="Prefoldin_subunit_alpha"/>
</dbReference>
<proteinExistence type="inferred from homology"/>
<dbReference type="Pfam" id="PF03690">
    <property type="entry name" value="MYG1_exonuc"/>
    <property type="match status" value="2"/>
</dbReference>
<dbReference type="CDD" id="cd23157">
    <property type="entry name" value="Prefoldin_5"/>
    <property type="match status" value="1"/>
</dbReference>
<dbReference type="OrthoDB" id="10265310at2759"/>
<name>A0A212DFB1_CEREH</name>
<dbReference type="InterPro" id="IPR003226">
    <property type="entry name" value="MYG1_exonuclease"/>
</dbReference>
<reference evidence="6 7" key="1">
    <citation type="journal article" date="2018" name="Mol. Genet. Genomics">
        <title>The red deer Cervus elaphus genome CerEla1.0: sequencing, annotating, genes, and chromosomes.</title>
        <authorList>
            <person name="Bana N.A."/>
            <person name="Nyiri A."/>
            <person name="Nagy J."/>
            <person name="Frank K."/>
            <person name="Nagy T."/>
            <person name="Steger V."/>
            <person name="Schiller M."/>
            <person name="Lakatos P."/>
            <person name="Sugar L."/>
            <person name="Horn P."/>
            <person name="Barta E."/>
            <person name="Orosz L."/>
        </authorList>
    </citation>
    <scope>NUCLEOTIDE SEQUENCE [LARGE SCALE GENOMIC DNA]</scope>
    <source>
        <strain evidence="6">Hungarian</strain>
    </source>
</reference>
<sequence>MAQSVNITELNLPQLEMLKNQLDQEVEFLSTSIAQLKVVQTKYVEAKDCLNVLKKNNEGKELLVPLTSSMYVPGKLHDVEHVLIDVGTGYYVEKTAEDAKDFFKRKIDFLTKQMEKIQPALQEKHAMKQGTAGSRKWGCAGASPSGSAPLLAPRGESCMGHRFLRGFLPVLLLPPPRRSPHLKLNLEPVSPSKRPRSHLMAPPRIGTHNGTFHCDEALACALLRLLPEYRDAEIVRTRDPEKLAACDIVVDVGGEYDPQRHRYDHHQRSFTETMSSLSPGKPWQTKLSSAGLIYLHFGHKLLAQLLGTSEEDGMVGTLYDKAGFKRAMDLVREEFLQRLDFYQNSWLPARALVEEALAKRFQVDPSGEIIELAKGGCPWKEHLYQLESGLSPTGTIAFVIYTDQAGQWRVQCVPKEPHSFQSSSSRPPFAPTNSLFLLTHRLPLPEPWRGLRDEALDQISGIPGCVFVHASGFIGGHRTREGALSMARATLAQRPAPTPAQDPLVQ</sequence>
<protein>
    <recommendedName>
        <fullName evidence="5">Prefoldin subunit 5</fullName>
    </recommendedName>
</protein>
<keyword evidence="7" id="KW-1185">Reference proteome</keyword>
<dbReference type="Gene3D" id="1.10.287.370">
    <property type="match status" value="1"/>
</dbReference>
<accession>A0A212DFB1</accession>
<gene>
    <name evidence="6" type="ORF">Celaphus_00011425</name>
</gene>
<evidence type="ECO:0000256" key="4">
    <source>
        <dbReference type="ARBA" id="ARBA00057914"/>
    </source>
</evidence>
<keyword evidence="3" id="KW-0143">Chaperone</keyword>
<evidence type="ECO:0000256" key="5">
    <source>
        <dbReference type="ARBA" id="ARBA00067452"/>
    </source>
</evidence>
<dbReference type="FunFam" id="1.10.287.370:FF:000004">
    <property type="entry name" value="Probable prefoldin subunit 5"/>
    <property type="match status" value="1"/>
</dbReference>